<feature type="non-terminal residue" evidence="7">
    <location>
        <position position="142"/>
    </location>
</feature>
<dbReference type="Proteomes" id="UP001211065">
    <property type="component" value="Unassembled WGS sequence"/>
</dbReference>
<evidence type="ECO:0000256" key="1">
    <source>
        <dbReference type="ARBA" id="ARBA00022603"/>
    </source>
</evidence>
<dbReference type="EMBL" id="JADGJW010002260">
    <property type="protein sequence ID" value="KAJ3198805.1"/>
    <property type="molecule type" value="Genomic_DNA"/>
</dbReference>
<dbReference type="AlphaFoldDB" id="A0AAD5TWY3"/>
<name>A0AAD5TWY3_9FUNG</name>
<dbReference type="Gene3D" id="3.20.20.330">
    <property type="entry name" value="Homocysteine-binding-like domain"/>
    <property type="match status" value="1"/>
</dbReference>
<evidence type="ECO:0000256" key="5">
    <source>
        <dbReference type="PROSITE-ProRule" id="PRU00333"/>
    </source>
</evidence>
<dbReference type="PANTHER" id="PTHR46015">
    <property type="entry name" value="ZGC:172121"/>
    <property type="match status" value="1"/>
</dbReference>
<evidence type="ECO:0000256" key="3">
    <source>
        <dbReference type="ARBA" id="ARBA00022723"/>
    </source>
</evidence>
<dbReference type="SUPFAM" id="SSF82282">
    <property type="entry name" value="Homocysteine S-methyltransferase"/>
    <property type="match status" value="1"/>
</dbReference>
<dbReference type="GO" id="GO:0008898">
    <property type="term" value="F:S-adenosylmethionine-homocysteine S-methyltransferase activity"/>
    <property type="evidence" value="ECO:0007669"/>
    <property type="project" value="TreeGrafter"/>
</dbReference>
<keyword evidence="2" id="KW-0808">Transferase</keyword>
<gene>
    <name evidence="7" type="primary">HMT-1_2</name>
    <name evidence="7" type="ORF">HK099_003457</name>
</gene>
<feature type="domain" description="Hcy-binding" evidence="6">
    <location>
        <begin position="1"/>
        <end position="142"/>
    </location>
</feature>
<dbReference type="InterPro" id="IPR036589">
    <property type="entry name" value="HCY_dom_sf"/>
</dbReference>
<keyword evidence="4" id="KW-0862">Zinc</keyword>
<protein>
    <submittedName>
        <fullName evidence="7">Homocysteine S-methyltransferase 1</fullName>
    </submittedName>
</protein>
<dbReference type="GO" id="GO:0009086">
    <property type="term" value="P:methionine biosynthetic process"/>
    <property type="evidence" value="ECO:0007669"/>
    <property type="project" value="TreeGrafter"/>
</dbReference>
<organism evidence="7 8">
    <name type="scientific">Clydaea vesicula</name>
    <dbReference type="NCBI Taxonomy" id="447962"/>
    <lineage>
        <taxon>Eukaryota</taxon>
        <taxon>Fungi</taxon>
        <taxon>Fungi incertae sedis</taxon>
        <taxon>Chytridiomycota</taxon>
        <taxon>Chytridiomycota incertae sedis</taxon>
        <taxon>Chytridiomycetes</taxon>
        <taxon>Lobulomycetales</taxon>
        <taxon>Lobulomycetaceae</taxon>
        <taxon>Clydaea</taxon>
    </lineage>
</organism>
<accession>A0AAD5TWY3</accession>
<dbReference type="PANTHER" id="PTHR46015:SF1">
    <property type="entry name" value="HOMOCYSTEINE S-METHYLTRANSFERASE-LIKE ISOFORM 1"/>
    <property type="match status" value="1"/>
</dbReference>
<dbReference type="InterPro" id="IPR051486">
    <property type="entry name" value="Hcy_S-methyltransferase"/>
</dbReference>
<dbReference type="PROSITE" id="PS50970">
    <property type="entry name" value="HCY"/>
    <property type="match status" value="1"/>
</dbReference>
<sequence>GGEILFDKEKCKIVKDVHLQYLISGADIITTATYQISLPAAILLANEARNEFLEKNKTKRKPLIALSLGCYGAFLANGSEYTGNYGNVTEDEVYNFHLERLKTFLNFENFNDFIDILAFETIPNAFEVKVLKNLFQNFDLMK</sequence>
<evidence type="ECO:0000256" key="2">
    <source>
        <dbReference type="ARBA" id="ARBA00022679"/>
    </source>
</evidence>
<keyword evidence="3" id="KW-0479">Metal-binding</keyword>
<comment type="caution">
    <text evidence="5">Lacks conserved residue(s) required for the propagation of feature annotation.</text>
</comment>
<reference evidence="7" key="1">
    <citation type="submission" date="2020-05" db="EMBL/GenBank/DDBJ databases">
        <title>Phylogenomic resolution of chytrid fungi.</title>
        <authorList>
            <person name="Stajich J.E."/>
            <person name="Amses K."/>
            <person name="Simmons R."/>
            <person name="Seto K."/>
            <person name="Myers J."/>
            <person name="Bonds A."/>
            <person name="Quandt C.A."/>
            <person name="Barry K."/>
            <person name="Liu P."/>
            <person name="Grigoriev I."/>
            <person name="Longcore J.E."/>
            <person name="James T.Y."/>
        </authorList>
    </citation>
    <scope>NUCLEOTIDE SEQUENCE</scope>
    <source>
        <strain evidence="7">JEL0476</strain>
    </source>
</reference>
<keyword evidence="8" id="KW-1185">Reference proteome</keyword>
<keyword evidence="1" id="KW-0489">Methyltransferase</keyword>
<proteinExistence type="predicted"/>
<comment type="caution">
    <text evidence="7">The sequence shown here is derived from an EMBL/GenBank/DDBJ whole genome shotgun (WGS) entry which is preliminary data.</text>
</comment>
<evidence type="ECO:0000256" key="4">
    <source>
        <dbReference type="ARBA" id="ARBA00022833"/>
    </source>
</evidence>
<evidence type="ECO:0000259" key="6">
    <source>
        <dbReference type="PROSITE" id="PS50970"/>
    </source>
</evidence>
<evidence type="ECO:0000313" key="7">
    <source>
        <dbReference type="EMBL" id="KAJ3198805.1"/>
    </source>
</evidence>
<feature type="non-terminal residue" evidence="7">
    <location>
        <position position="1"/>
    </location>
</feature>
<dbReference type="InterPro" id="IPR003726">
    <property type="entry name" value="HCY_dom"/>
</dbReference>
<evidence type="ECO:0000313" key="8">
    <source>
        <dbReference type="Proteomes" id="UP001211065"/>
    </source>
</evidence>
<dbReference type="Pfam" id="PF02574">
    <property type="entry name" value="S-methyl_trans"/>
    <property type="match status" value="1"/>
</dbReference>
<dbReference type="GO" id="GO:0046872">
    <property type="term" value="F:metal ion binding"/>
    <property type="evidence" value="ECO:0007669"/>
    <property type="project" value="UniProtKB-KW"/>
</dbReference>
<dbReference type="GO" id="GO:0033528">
    <property type="term" value="P:S-methylmethionine cycle"/>
    <property type="evidence" value="ECO:0007669"/>
    <property type="project" value="TreeGrafter"/>
</dbReference>
<dbReference type="GO" id="GO:0032259">
    <property type="term" value="P:methylation"/>
    <property type="evidence" value="ECO:0007669"/>
    <property type="project" value="UniProtKB-KW"/>
</dbReference>